<dbReference type="EMBL" id="MAXA01000228">
    <property type="protein sequence ID" value="OHV25728.1"/>
    <property type="molecule type" value="Genomic_DNA"/>
</dbReference>
<dbReference type="OrthoDB" id="9802352at2"/>
<reference evidence="7" key="1">
    <citation type="submission" date="2016-07" db="EMBL/GenBank/DDBJ databases">
        <title>Frankia sp. NRRL B-16219 Genome sequencing.</title>
        <authorList>
            <person name="Ghodhbane-Gtari F."/>
            <person name="Swanson E."/>
            <person name="Gueddou A."/>
            <person name="Louati M."/>
            <person name="Nouioui I."/>
            <person name="Hezbri K."/>
            <person name="Abebe-Akele F."/>
            <person name="Simpson S."/>
            <person name="Morris K."/>
            <person name="Thomas K."/>
            <person name="Gtari M."/>
            <person name="Tisa L.S."/>
        </authorList>
    </citation>
    <scope>NUCLEOTIDE SEQUENCE [LARGE SCALE GENOMIC DNA]</scope>
    <source>
        <strain evidence="7">NRRL B-16219</strain>
    </source>
</reference>
<dbReference type="InterPro" id="IPR003959">
    <property type="entry name" value="ATPase_AAA_core"/>
</dbReference>
<organism evidence="6 7">
    <name type="scientific">Parafrankia soli</name>
    <dbReference type="NCBI Taxonomy" id="2599596"/>
    <lineage>
        <taxon>Bacteria</taxon>
        <taxon>Bacillati</taxon>
        <taxon>Actinomycetota</taxon>
        <taxon>Actinomycetes</taxon>
        <taxon>Frankiales</taxon>
        <taxon>Frankiaceae</taxon>
        <taxon>Parafrankia</taxon>
    </lineage>
</organism>
<protein>
    <recommendedName>
        <fullName evidence="5">AAA+ ATPase domain-containing protein</fullName>
    </recommendedName>
</protein>
<dbReference type="PANTHER" id="PTHR23073">
    <property type="entry name" value="26S PROTEASOME REGULATORY SUBUNIT"/>
    <property type="match status" value="1"/>
</dbReference>
<dbReference type="InterPro" id="IPR054472">
    <property type="entry name" value="WHD"/>
</dbReference>
<gene>
    <name evidence="6" type="ORF">BBK14_21590</name>
</gene>
<dbReference type="SUPFAM" id="SSF52540">
    <property type="entry name" value="P-loop containing nucleoside triphosphate hydrolases"/>
    <property type="match status" value="1"/>
</dbReference>
<dbReference type="InterPro" id="IPR050221">
    <property type="entry name" value="26S_Proteasome_ATPase"/>
</dbReference>
<accession>A0A1S1PSJ1</accession>
<dbReference type="SMART" id="SM00382">
    <property type="entry name" value="AAA"/>
    <property type="match status" value="1"/>
</dbReference>
<dbReference type="Proteomes" id="UP000179769">
    <property type="component" value="Unassembled WGS sequence"/>
</dbReference>
<keyword evidence="3" id="KW-0067">ATP-binding</keyword>
<dbReference type="GO" id="GO:0016887">
    <property type="term" value="F:ATP hydrolysis activity"/>
    <property type="evidence" value="ECO:0007669"/>
    <property type="project" value="InterPro"/>
</dbReference>
<keyword evidence="2" id="KW-0547">Nucleotide-binding</keyword>
<evidence type="ECO:0000313" key="7">
    <source>
        <dbReference type="Proteomes" id="UP000179769"/>
    </source>
</evidence>
<evidence type="ECO:0000256" key="3">
    <source>
        <dbReference type="ARBA" id="ARBA00022840"/>
    </source>
</evidence>
<dbReference type="GO" id="GO:0005524">
    <property type="term" value="F:ATP binding"/>
    <property type="evidence" value="ECO:0007669"/>
    <property type="project" value="UniProtKB-KW"/>
</dbReference>
<dbReference type="CDD" id="cd19481">
    <property type="entry name" value="RecA-like_protease"/>
    <property type="match status" value="1"/>
</dbReference>
<evidence type="ECO:0000259" key="5">
    <source>
        <dbReference type="SMART" id="SM00382"/>
    </source>
</evidence>
<sequence>MPASRDASLVDLLGRLAVVEERVRAAVAARRAVDSEPDDAFRGLYLSEEQVNALLGRAASGGAWSLGAPTVPAGTPPPADPGSVGPSELSVDVDRAAAVALSRGESLRLRDLARRCGLTGLDVDILLVALAPDLDARFEKLYGYLQDDVTRRRASPGLALELCGRSPLDADARARCTPDGPLVGAGLLIVEDAERPFLSRSLRVPDRVAGYLLGDDRPGAALRVVLADAPDVGGPLVALLARAFRSGQPTGSPGSSGCADPAGSAVSLVYLRAAPGADGLAVAASACRKAGRPFVGLDLAAVAARRRTGAGGAAPGDGAGFGADHADHAGPALDVSGGVSLVVREGIREARLTGAVLIIGPVEALDGDPLAAVVAASSDVGPVPPVRTVVHGRRAWEPGTSGDPSLVVDVAPLGAAELATVWAAELGAEMPAELAAFRLTPRQVRRAVVTARASMVADGAAPMPAARPRLDPVSFPAGTAPGPASGGTAPEPDPIRLASAARQQNATGLERLARRITPAVGWDDLVLPPRTLTTLRHLAGRGAHRGQVLDDWGLRRGGGRGEAIIALFVGESGTGKTMAAEVVAGALGVDLYVIDLSTVVDKYIGETEKNLERIFTGAEGLNAVLFFDEADALFGKRSEVGDARDRYANVEVAYLLQRIESFDGVAILATNLAANLDDAFRRRLSVVAEFARPDVEARLALWRRMLRGVPLAADVDLEFCAKAFELAGGDIRNAAVTAAYLGAANGQVVDMRELVTAIGLEYRKLGRLCLADEFGPYFDLLPR</sequence>
<evidence type="ECO:0000313" key="6">
    <source>
        <dbReference type="EMBL" id="OHV25728.1"/>
    </source>
</evidence>
<feature type="compositionally biased region" description="Low complexity" evidence="4">
    <location>
        <begin position="476"/>
        <end position="490"/>
    </location>
</feature>
<evidence type="ECO:0000256" key="4">
    <source>
        <dbReference type="SAM" id="MobiDB-lite"/>
    </source>
</evidence>
<evidence type="ECO:0000256" key="1">
    <source>
        <dbReference type="ARBA" id="ARBA00006914"/>
    </source>
</evidence>
<proteinExistence type="inferred from homology"/>
<dbReference type="Pfam" id="PF22977">
    <property type="entry name" value="WHD"/>
    <property type="match status" value="1"/>
</dbReference>
<dbReference type="Pfam" id="PF00004">
    <property type="entry name" value="AAA"/>
    <property type="match status" value="1"/>
</dbReference>
<name>A0A1S1PSJ1_9ACTN</name>
<comment type="similarity">
    <text evidence="1">Belongs to the AAA ATPase family.</text>
</comment>
<feature type="domain" description="AAA+ ATPase" evidence="5">
    <location>
        <begin position="562"/>
        <end position="694"/>
    </location>
</feature>
<evidence type="ECO:0000256" key="2">
    <source>
        <dbReference type="ARBA" id="ARBA00022741"/>
    </source>
</evidence>
<keyword evidence="7" id="KW-1185">Reference proteome</keyword>
<dbReference type="InterPro" id="IPR003593">
    <property type="entry name" value="AAA+_ATPase"/>
</dbReference>
<comment type="caution">
    <text evidence="6">The sequence shown here is derived from an EMBL/GenBank/DDBJ whole genome shotgun (WGS) entry which is preliminary data.</text>
</comment>
<dbReference type="InterPro" id="IPR027417">
    <property type="entry name" value="P-loop_NTPase"/>
</dbReference>
<dbReference type="Gene3D" id="3.40.50.300">
    <property type="entry name" value="P-loop containing nucleotide triphosphate hydrolases"/>
    <property type="match status" value="1"/>
</dbReference>
<dbReference type="RefSeq" id="WP_071065182.1">
    <property type="nucleotide sequence ID" value="NZ_MAXA01000228.1"/>
</dbReference>
<feature type="region of interest" description="Disordered" evidence="4">
    <location>
        <begin position="457"/>
        <end position="494"/>
    </location>
</feature>
<dbReference type="AlphaFoldDB" id="A0A1S1PSJ1"/>
<feature type="region of interest" description="Disordered" evidence="4">
    <location>
        <begin position="68"/>
        <end position="88"/>
    </location>
</feature>